<name>A0A3M7QGF5_BRAPC</name>
<keyword evidence="2" id="KW-1185">Reference proteome</keyword>
<dbReference type="EMBL" id="REGN01006311">
    <property type="protein sequence ID" value="RNA10045.1"/>
    <property type="molecule type" value="Genomic_DNA"/>
</dbReference>
<evidence type="ECO:0000313" key="1">
    <source>
        <dbReference type="EMBL" id="RNA10045.1"/>
    </source>
</evidence>
<gene>
    <name evidence="1" type="ORF">BpHYR1_033049</name>
</gene>
<dbReference type="Proteomes" id="UP000276133">
    <property type="component" value="Unassembled WGS sequence"/>
</dbReference>
<organism evidence="1 2">
    <name type="scientific">Brachionus plicatilis</name>
    <name type="common">Marine rotifer</name>
    <name type="synonym">Brachionus muelleri</name>
    <dbReference type="NCBI Taxonomy" id="10195"/>
    <lineage>
        <taxon>Eukaryota</taxon>
        <taxon>Metazoa</taxon>
        <taxon>Spiralia</taxon>
        <taxon>Gnathifera</taxon>
        <taxon>Rotifera</taxon>
        <taxon>Eurotatoria</taxon>
        <taxon>Monogononta</taxon>
        <taxon>Pseudotrocha</taxon>
        <taxon>Ploima</taxon>
        <taxon>Brachionidae</taxon>
        <taxon>Brachionus</taxon>
    </lineage>
</organism>
<reference evidence="1 2" key="1">
    <citation type="journal article" date="2018" name="Sci. Rep.">
        <title>Genomic signatures of local adaptation to the degree of environmental predictability in rotifers.</title>
        <authorList>
            <person name="Franch-Gras L."/>
            <person name="Hahn C."/>
            <person name="Garcia-Roger E.M."/>
            <person name="Carmona M.J."/>
            <person name="Serra M."/>
            <person name="Gomez A."/>
        </authorList>
    </citation>
    <scope>NUCLEOTIDE SEQUENCE [LARGE SCALE GENOMIC DNA]</scope>
    <source>
        <strain evidence="1">HYR1</strain>
    </source>
</reference>
<proteinExistence type="predicted"/>
<accession>A0A3M7QGF5</accession>
<dbReference type="AlphaFoldDB" id="A0A3M7QGF5"/>
<sequence length="96" mass="11339">MKKLISFTRTLNTLKTRFVGHVDNAINSKLVYAFQKIKIKYQRNHYSKNAYALERSASNQSLMRHFYKKKILNTSFEHRIVVLAQGRCLVQKFGMK</sequence>
<protein>
    <submittedName>
        <fullName evidence="1">Uncharacterized protein</fullName>
    </submittedName>
</protein>
<comment type="caution">
    <text evidence="1">The sequence shown here is derived from an EMBL/GenBank/DDBJ whole genome shotgun (WGS) entry which is preliminary data.</text>
</comment>
<evidence type="ECO:0000313" key="2">
    <source>
        <dbReference type="Proteomes" id="UP000276133"/>
    </source>
</evidence>